<evidence type="ECO:0000313" key="3">
    <source>
        <dbReference type="Proteomes" id="UP001303889"/>
    </source>
</evidence>
<reference evidence="2" key="1">
    <citation type="journal article" date="2023" name="Mol. Phylogenet. Evol.">
        <title>Genome-scale phylogeny and comparative genomics of the fungal order Sordariales.</title>
        <authorList>
            <person name="Hensen N."/>
            <person name="Bonometti L."/>
            <person name="Westerberg I."/>
            <person name="Brannstrom I.O."/>
            <person name="Guillou S."/>
            <person name="Cros-Aarteil S."/>
            <person name="Calhoun S."/>
            <person name="Haridas S."/>
            <person name="Kuo A."/>
            <person name="Mondo S."/>
            <person name="Pangilinan J."/>
            <person name="Riley R."/>
            <person name="LaButti K."/>
            <person name="Andreopoulos B."/>
            <person name="Lipzen A."/>
            <person name="Chen C."/>
            <person name="Yan M."/>
            <person name="Daum C."/>
            <person name="Ng V."/>
            <person name="Clum A."/>
            <person name="Steindorff A."/>
            <person name="Ohm R.A."/>
            <person name="Martin F."/>
            <person name="Silar P."/>
            <person name="Natvig D.O."/>
            <person name="Lalanne C."/>
            <person name="Gautier V."/>
            <person name="Ament-Velasquez S.L."/>
            <person name="Kruys A."/>
            <person name="Hutchinson M.I."/>
            <person name="Powell A.J."/>
            <person name="Barry K."/>
            <person name="Miller A.N."/>
            <person name="Grigoriev I.V."/>
            <person name="Debuchy R."/>
            <person name="Gladieux P."/>
            <person name="Hiltunen Thoren M."/>
            <person name="Johannesson H."/>
        </authorList>
    </citation>
    <scope>NUCLEOTIDE SEQUENCE</scope>
    <source>
        <strain evidence="2">CBS 103.79</strain>
    </source>
</reference>
<accession>A0AAN6MRT6</accession>
<comment type="caution">
    <text evidence="2">The sequence shown here is derived from an EMBL/GenBank/DDBJ whole genome shotgun (WGS) entry which is preliminary data.</text>
</comment>
<protein>
    <submittedName>
        <fullName evidence="2">Kinase-like domain-containing protein</fullName>
    </submittedName>
</protein>
<dbReference type="Pfam" id="PF01636">
    <property type="entry name" value="APH"/>
    <property type="match status" value="1"/>
</dbReference>
<sequence length="329" mass="37217">MRLPPENHVNDSIEAIDDNSWLIGRKLVLSRQPSTSSTQPSWNDSNGGFFELSDAPSPLPATQPHPENSIELPRVYAAGDQSAIWRAGEAFIKIRDLRYPSITREHVTLEFLHRKQPLSFDIPQVLYHGEWDGKYYLVLSRIPGLTITAAWPTMDEELRQHYVARVAEVCGGLAKWKGEDVCEVDGRDLSEFYLTMKEGELDPATLRASCVTMGMNVEELVFYHCDLGPGNVIVDPETRGLGIIDWEIAGYVPREWVRTKFHLSSGMDFPNVKDEDARSDWRRLVGRKLAAMGFVEVIDGFLGAKELIRHTLRGCERGRGIIPMNIPWN</sequence>
<dbReference type="InterPro" id="IPR051678">
    <property type="entry name" value="AGP_Transferase"/>
</dbReference>
<keyword evidence="3" id="KW-1185">Reference proteome</keyword>
<dbReference type="PANTHER" id="PTHR21310">
    <property type="entry name" value="AMINOGLYCOSIDE PHOSPHOTRANSFERASE-RELATED-RELATED"/>
    <property type="match status" value="1"/>
</dbReference>
<proteinExistence type="predicted"/>
<keyword evidence="2" id="KW-0418">Kinase</keyword>
<feature type="domain" description="Aminoglycoside phosphotransferase" evidence="1">
    <location>
        <begin position="88"/>
        <end position="253"/>
    </location>
</feature>
<evidence type="ECO:0000259" key="1">
    <source>
        <dbReference type="Pfam" id="PF01636"/>
    </source>
</evidence>
<dbReference type="PANTHER" id="PTHR21310:SF58">
    <property type="entry name" value="AMINOGLYCOSIDE PHOSPHOTRANSFERASE DOMAIN-CONTAINING PROTEIN"/>
    <property type="match status" value="1"/>
</dbReference>
<organism evidence="2 3">
    <name type="scientific">Staphylotrichum tortipilum</name>
    <dbReference type="NCBI Taxonomy" id="2831512"/>
    <lineage>
        <taxon>Eukaryota</taxon>
        <taxon>Fungi</taxon>
        <taxon>Dikarya</taxon>
        <taxon>Ascomycota</taxon>
        <taxon>Pezizomycotina</taxon>
        <taxon>Sordariomycetes</taxon>
        <taxon>Sordariomycetidae</taxon>
        <taxon>Sordariales</taxon>
        <taxon>Chaetomiaceae</taxon>
        <taxon>Staphylotrichum</taxon>
    </lineage>
</organism>
<dbReference type="GO" id="GO:0016301">
    <property type="term" value="F:kinase activity"/>
    <property type="evidence" value="ECO:0007669"/>
    <property type="project" value="UniProtKB-KW"/>
</dbReference>
<dbReference type="SUPFAM" id="SSF56112">
    <property type="entry name" value="Protein kinase-like (PK-like)"/>
    <property type="match status" value="1"/>
</dbReference>
<reference evidence="2" key="2">
    <citation type="submission" date="2023-05" db="EMBL/GenBank/DDBJ databases">
        <authorList>
            <consortium name="Lawrence Berkeley National Laboratory"/>
            <person name="Steindorff A."/>
            <person name="Hensen N."/>
            <person name="Bonometti L."/>
            <person name="Westerberg I."/>
            <person name="Brannstrom I.O."/>
            <person name="Guillou S."/>
            <person name="Cros-Aarteil S."/>
            <person name="Calhoun S."/>
            <person name="Haridas S."/>
            <person name="Kuo A."/>
            <person name="Mondo S."/>
            <person name="Pangilinan J."/>
            <person name="Riley R."/>
            <person name="Labutti K."/>
            <person name="Andreopoulos B."/>
            <person name="Lipzen A."/>
            <person name="Chen C."/>
            <person name="Yanf M."/>
            <person name="Daum C."/>
            <person name="Ng V."/>
            <person name="Clum A."/>
            <person name="Ohm R."/>
            <person name="Martin F."/>
            <person name="Silar P."/>
            <person name="Natvig D."/>
            <person name="Lalanne C."/>
            <person name="Gautier V."/>
            <person name="Ament-Velasquez S.L."/>
            <person name="Kruys A."/>
            <person name="Hutchinson M.I."/>
            <person name="Powell A.J."/>
            <person name="Barry K."/>
            <person name="Miller A.N."/>
            <person name="Grigoriev I.V."/>
            <person name="Debuchy R."/>
            <person name="Gladieux P."/>
            <person name="Thoren M.H."/>
            <person name="Johannesson H."/>
        </authorList>
    </citation>
    <scope>NUCLEOTIDE SEQUENCE</scope>
    <source>
        <strain evidence="2">CBS 103.79</strain>
    </source>
</reference>
<evidence type="ECO:0000313" key="2">
    <source>
        <dbReference type="EMBL" id="KAK3905926.1"/>
    </source>
</evidence>
<keyword evidence="2" id="KW-0808">Transferase</keyword>
<dbReference type="AlphaFoldDB" id="A0AAN6MRT6"/>
<dbReference type="InterPro" id="IPR002575">
    <property type="entry name" value="Aminoglycoside_PTrfase"/>
</dbReference>
<dbReference type="Gene3D" id="3.90.1200.10">
    <property type="match status" value="1"/>
</dbReference>
<dbReference type="EMBL" id="MU855341">
    <property type="protein sequence ID" value="KAK3905926.1"/>
    <property type="molecule type" value="Genomic_DNA"/>
</dbReference>
<name>A0AAN6MRT6_9PEZI</name>
<dbReference type="InterPro" id="IPR011009">
    <property type="entry name" value="Kinase-like_dom_sf"/>
</dbReference>
<gene>
    <name evidence="2" type="ORF">C8A05DRAFT_12296</name>
</gene>
<dbReference type="Proteomes" id="UP001303889">
    <property type="component" value="Unassembled WGS sequence"/>
</dbReference>
<dbReference type="CDD" id="cd05120">
    <property type="entry name" value="APH_ChoK_like"/>
    <property type="match status" value="1"/>
</dbReference>